<dbReference type="InterPro" id="IPR052623">
    <property type="entry name" value="DAAF5"/>
</dbReference>
<gene>
    <name evidence="4" type="ORF">GPECTOR_18g147</name>
</gene>
<evidence type="ECO:0008006" key="6">
    <source>
        <dbReference type="Google" id="ProtNLM"/>
    </source>
</evidence>
<dbReference type="InterPro" id="IPR016024">
    <property type="entry name" value="ARM-type_fold"/>
</dbReference>
<evidence type="ECO:0000259" key="3">
    <source>
        <dbReference type="Pfam" id="PF25757"/>
    </source>
</evidence>
<name>A0A150GJM0_GONPE</name>
<feature type="domain" description="Dynein axonemal assembly factor 5 TPR repeats" evidence="3">
    <location>
        <begin position="98"/>
        <end position="337"/>
    </location>
</feature>
<dbReference type="Pfam" id="PF25757">
    <property type="entry name" value="TPR_DNAAF5"/>
    <property type="match status" value="1"/>
</dbReference>
<dbReference type="Pfam" id="PF24573">
    <property type="entry name" value="HEAT_DAAF5"/>
    <property type="match status" value="1"/>
</dbReference>
<evidence type="ECO:0000313" key="5">
    <source>
        <dbReference type="Proteomes" id="UP000075714"/>
    </source>
</evidence>
<keyword evidence="5" id="KW-1185">Reference proteome</keyword>
<organism evidence="4 5">
    <name type="scientific">Gonium pectorale</name>
    <name type="common">Green alga</name>
    <dbReference type="NCBI Taxonomy" id="33097"/>
    <lineage>
        <taxon>Eukaryota</taxon>
        <taxon>Viridiplantae</taxon>
        <taxon>Chlorophyta</taxon>
        <taxon>core chlorophytes</taxon>
        <taxon>Chlorophyceae</taxon>
        <taxon>CS clade</taxon>
        <taxon>Chlamydomonadales</taxon>
        <taxon>Volvocaceae</taxon>
        <taxon>Gonium</taxon>
    </lineage>
</organism>
<feature type="region of interest" description="Disordered" evidence="1">
    <location>
        <begin position="779"/>
        <end position="810"/>
    </location>
</feature>
<dbReference type="Proteomes" id="UP000075714">
    <property type="component" value="Unassembled WGS sequence"/>
</dbReference>
<dbReference type="AlphaFoldDB" id="A0A150GJM0"/>
<protein>
    <recommendedName>
        <fullName evidence="6">TOG domain-containing protein</fullName>
    </recommendedName>
</protein>
<feature type="region of interest" description="Disordered" evidence="1">
    <location>
        <begin position="1"/>
        <end position="27"/>
    </location>
</feature>
<dbReference type="STRING" id="33097.A0A150GJM0"/>
<dbReference type="InterPro" id="IPR057978">
    <property type="entry name" value="TPR_DAAF5"/>
</dbReference>
<dbReference type="InterPro" id="IPR011989">
    <property type="entry name" value="ARM-like"/>
</dbReference>
<accession>A0A150GJM0</accession>
<reference evidence="5" key="1">
    <citation type="journal article" date="2016" name="Nat. Commun.">
        <title>The Gonium pectorale genome demonstrates co-option of cell cycle regulation during the evolution of multicellularity.</title>
        <authorList>
            <person name="Hanschen E.R."/>
            <person name="Marriage T.N."/>
            <person name="Ferris P.J."/>
            <person name="Hamaji T."/>
            <person name="Toyoda A."/>
            <person name="Fujiyama A."/>
            <person name="Neme R."/>
            <person name="Noguchi H."/>
            <person name="Minakuchi Y."/>
            <person name="Suzuki M."/>
            <person name="Kawai-Toyooka H."/>
            <person name="Smith D.R."/>
            <person name="Sparks H."/>
            <person name="Anderson J."/>
            <person name="Bakaric R."/>
            <person name="Luria V."/>
            <person name="Karger A."/>
            <person name="Kirschner M.W."/>
            <person name="Durand P.M."/>
            <person name="Michod R.E."/>
            <person name="Nozaki H."/>
            <person name="Olson B.J."/>
        </authorList>
    </citation>
    <scope>NUCLEOTIDE SEQUENCE [LARGE SCALE GENOMIC DNA]</scope>
    <source>
        <strain evidence="5">NIES-2863</strain>
    </source>
</reference>
<proteinExistence type="predicted"/>
<comment type="caution">
    <text evidence="4">The sequence shown here is derived from an EMBL/GenBank/DDBJ whole genome shotgun (WGS) entry which is preliminary data.</text>
</comment>
<dbReference type="OrthoDB" id="413572at2759"/>
<feature type="domain" description="Dynein axonemal assembly factor 5 HEAT-repeat" evidence="2">
    <location>
        <begin position="382"/>
        <end position="603"/>
    </location>
</feature>
<dbReference type="Gene3D" id="1.25.10.10">
    <property type="entry name" value="Leucine-rich Repeat Variant"/>
    <property type="match status" value="3"/>
</dbReference>
<dbReference type="PANTHER" id="PTHR16216:SF2">
    <property type="entry name" value="DYNEIN AXONEMAL ASSEMBLY FACTOR 5"/>
    <property type="match status" value="1"/>
</dbReference>
<feature type="region of interest" description="Disordered" evidence="1">
    <location>
        <begin position="46"/>
        <end position="79"/>
    </location>
</feature>
<evidence type="ECO:0000259" key="2">
    <source>
        <dbReference type="Pfam" id="PF24573"/>
    </source>
</evidence>
<feature type="compositionally biased region" description="Low complexity" evidence="1">
    <location>
        <begin position="788"/>
        <end position="810"/>
    </location>
</feature>
<dbReference type="SUPFAM" id="SSF48371">
    <property type="entry name" value="ARM repeat"/>
    <property type="match status" value="1"/>
</dbReference>
<dbReference type="PANTHER" id="PTHR16216">
    <property type="entry name" value="DYNEIN ASSEMBLY FACTOR 5, AXONEMAL"/>
    <property type="match status" value="1"/>
</dbReference>
<evidence type="ECO:0000313" key="4">
    <source>
        <dbReference type="EMBL" id="KXZ49991.1"/>
    </source>
</evidence>
<dbReference type="InterPro" id="IPR056497">
    <property type="entry name" value="HEAT_DAAF5"/>
</dbReference>
<dbReference type="EMBL" id="LSYV01000019">
    <property type="protein sequence ID" value="KXZ49991.1"/>
    <property type="molecule type" value="Genomic_DNA"/>
</dbReference>
<evidence type="ECO:0000256" key="1">
    <source>
        <dbReference type="SAM" id="MobiDB-lite"/>
    </source>
</evidence>
<sequence length="965" mass="98269">MSSKKSVDEIWKELNAPKSKPARQGVAGLSVGLGGLPGVTSIIRTKPAATPAVHPHTNAAPQAQERPQPDLSDSPYSASDVGEDAAAYLATLQRTINCLGDPDRALRRTAATTLQTKLFTGDTSTPKASAAQLQALLCGPLLRPLVAMLSDSVERCRAVALSVLLDGGRQLSDVAPLLPELVPELSRRFGALPVQEPAEEIRLQIAQLTLLLLTMAPSTQIARFAPDLGAILCRSLEDGFPDIKKAGCSAVEAAAARLPFTALEPEAERLINSLAPNLQHQHSRVRLACIQALDALVAAGAPMALVEGSVATALRPVGHDRAQPVREAVFAALARWMGYRAPPLAGAAPAETAAAGSGQAGDAAASGAAIAARVSACGLGPPYNGSRPGPGCRAMVRSLLPQHLPPLVKQLGEWTSGLRVAAARGLHTTLVLAEDGATAHLRLLLPGLCSAVADDELEVASYVVSCVHVIGAHVSPAEWLPRMIDMLAPAGGGGGGVEAVNGGAAEAAAAGRGSGGLSTSQRTHALVVLSGLLHAAGRAGRELPPALLAALAGVLAEEGMLAAAAEHAAVRQQLLAVTSNTLAWGGAACAAVALPLHVVLLQLYGSELAGGGTGGDAPGRGAGTTHAPARALVAMAKLAACCGAAAASCDAPSLAWRPRPSDATWQHILRAALLTASPATLAALAPSLVAALHPILADREREPTLRLALLQLLDGVLEDSERGPALAAGAGQALLTDVLLPPLVWQAGKTAAAVRYAAVTALATLLGRRLPAPEHVLAAVEPPSPDDATAAAAAQARQQTGAGASSGPPGAGSGLLPLLSSALDEDWYTDMRLAACFVTEKLLELVGPQLSDASRRALYPELHKRLDDAHNAVRVAACGALRAFVAAAGPAYCDTNSGYLVAGVVIHMDDGDAAVQEAACSVLLAAAAAKPAVTAAEVRKVRERFRSKHYCDRVLAACEAAAKGG</sequence>
<feature type="compositionally biased region" description="Basic and acidic residues" evidence="1">
    <location>
        <begin position="1"/>
        <end position="12"/>
    </location>
</feature>